<dbReference type="RefSeq" id="XP_070896441.1">
    <property type="nucleotide sequence ID" value="XM_071040967.1"/>
</dbReference>
<protein>
    <submittedName>
        <fullName evidence="1">Uncharacterized protein</fullName>
    </submittedName>
</protein>
<accession>A0ABR4JZU9</accession>
<evidence type="ECO:0000313" key="2">
    <source>
        <dbReference type="Proteomes" id="UP001610444"/>
    </source>
</evidence>
<organism evidence="1 2">
    <name type="scientific">Aspergillus pseudodeflectus</name>
    <dbReference type="NCBI Taxonomy" id="176178"/>
    <lineage>
        <taxon>Eukaryota</taxon>
        <taxon>Fungi</taxon>
        <taxon>Dikarya</taxon>
        <taxon>Ascomycota</taxon>
        <taxon>Pezizomycotina</taxon>
        <taxon>Eurotiomycetes</taxon>
        <taxon>Eurotiomycetidae</taxon>
        <taxon>Eurotiales</taxon>
        <taxon>Aspergillaceae</taxon>
        <taxon>Aspergillus</taxon>
        <taxon>Aspergillus subgen. Nidulantes</taxon>
    </lineage>
</organism>
<dbReference type="GeneID" id="98156131"/>
<proteinExistence type="predicted"/>
<comment type="caution">
    <text evidence="1">The sequence shown here is derived from an EMBL/GenBank/DDBJ whole genome shotgun (WGS) entry which is preliminary data.</text>
</comment>
<dbReference type="Proteomes" id="UP001610444">
    <property type="component" value="Unassembled WGS sequence"/>
</dbReference>
<sequence>MGITDEDVLDNLYPPQRPKDQFKVYYYVKAASGQRLPPFIISYILDLAEYWLRNRTQRSEPLMVTELEFYNTPYLRSAPITGNPECPVRRVEFDITSHDQGWADSITTGWPYDHSYTWFEASRESKQGTTMAKALHLSGPEIVKNVRASREWKRHHVFWPESLVRAFDCDGASDNKQQNATEFYVDPVDNPPILLKWIREIKPGDRVCVHMRARFPGWQNYVSQAEVTVYTSSLLPPGILKRLTGVV</sequence>
<gene>
    <name evidence="1" type="ORF">BJX68DRAFT_242315</name>
</gene>
<evidence type="ECO:0000313" key="1">
    <source>
        <dbReference type="EMBL" id="KAL2845084.1"/>
    </source>
</evidence>
<reference evidence="1 2" key="1">
    <citation type="submission" date="2024-07" db="EMBL/GenBank/DDBJ databases">
        <title>Section-level genome sequencing and comparative genomics of Aspergillus sections Usti and Cavernicolus.</title>
        <authorList>
            <consortium name="Lawrence Berkeley National Laboratory"/>
            <person name="Nybo J.L."/>
            <person name="Vesth T.C."/>
            <person name="Theobald S."/>
            <person name="Frisvad J.C."/>
            <person name="Larsen T.O."/>
            <person name="Kjaerboelling I."/>
            <person name="Rothschild-Mancinelli K."/>
            <person name="Lyhne E.K."/>
            <person name="Kogle M.E."/>
            <person name="Barry K."/>
            <person name="Clum A."/>
            <person name="Na H."/>
            <person name="Ledsgaard L."/>
            <person name="Lin J."/>
            <person name="Lipzen A."/>
            <person name="Kuo A."/>
            <person name="Riley R."/>
            <person name="Mondo S."/>
            <person name="LaButti K."/>
            <person name="Haridas S."/>
            <person name="Pangalinan J."/>
            <person name="Salamov A.A."/>
            <person name="Simmons B.A."/>
            <person name="Magnuson J.K."/>
            <person name="Chen J."/>
            <person name="Drula E."/>
            <person name="Henrissat B."/>
            <person name="Wiebenga A."/>
            <person name="Lubbers R.J."/>
            <person name="Gomes A.C."/>
            <person name="Macurrencykelacurrency M.R."/>
            <person name="Stajich J."/>
            <person name="Grigoriev I.V."/>
            <person name="Mortensen U.H."/>
            <person name="De vries R.P."/>
            <person name="Baker S.E."/>
            <person name="Andersen M.R."/>
        </authorList>
    </citation>
    <scope>NUCLEOTIDE SEQUENCE [LARGE SCALE GENOMIC DNA]</scope>
    <source>
        <strain evidence="1 2">CBS 756.74</strain>
    </source>
</reference>
<dbReference type="EMBL" id="JBFXLR010000038">
    <property type="protein sequence ID" value="KAL2845084.1"/>
    <property type="molecule type" value="Genomic_DNA"/>
</dbReference>
<name>A0ABR4JZU9_9EURO</name>
<keyword evidence="2" id="KW-1185">Reference proteome</keyword>